<evidence type="ECO:0000259" key="4">
    <source>
        <dbReference type="Pfam" id="PF04112"/>
    </source>
</evidence>
<protein>
    <recommendedName>
        <fullName evidence="8">Mak10 subunit, NatC N(Alpha)-terminal acetyltransferase</fullName>
    </recommendedName>
</protein>
<evidence type="ECO:0008006" key="8">
    <source>
        <dbReference type="Google" id="ProtNLM"/>
    </source>
</evidence>
<dbReference type="EMBL" id="KN831950">
    <property type="protein sequence ID" value="KIO11425.1"/>
    <property type="molecule type" value="Genomic_DNA"/>
</dbReference>
<evidence type="ECO:0000256" key="1">
    <source>
        <dbReference type="ARBA" id="ARBA00004496"/>
    </source>
</evidence>
<accession>A0A0C3PCD2</accession>
<feature type="domain" description="NAA35-like N-terminal" evidence="4">
    <location>
        <begin position="29"/>
        <end position="188"/>
    </location>
</feature>
<dbReference type="OrthoDB" id="269405at2759"/>
<dbReference type="HOGENOM" id="CLU_017051_1_0_1"/>
<dbReference type="InterPro" id="IPR057982">
    <property type="entry name" value="TPR_NAA35"/>
</dbReference>
<dbReference type="GO" id="GO:0031417">
    <property type="term" value="C:NatC complex"/>
    <property type="evidence" value="ECO:0007669"/>
    <property type="project" value="InterPro"/>
</dbReference>
<dbReference type="PANTHER" id="PTHR21373:SF0">
    <property type="entry name" value="N-ALPHA-ACETYLTRANSFERASE 35, NATC AUXILIARY SUBUNIT"/>
    <property type="match status" value="1"/>
</dbReference>
<dbReference type="InterPro" id="IPR057983">
    <property type="entry name" value="NAA35-like_N"/>
</dbReference>
<evidence type="ECO:0000256" key="3">
    <source>
        <dbReference type="ARBA" id="ARBA00022490"/>
    </source>
</evidence>
<organism evidence="6 7">
    <name type="scientific">Pisolithus tinctorius Marx 270</name>
    <dbReference type="NCBI Taxonomy" id="870435"/>
    <lineage>
        <taxon>Eukaryota</taxon>
        <taxon>Fungi</taxon>
        <taxon>Dikarya</taxon>
        <taxon>Basidiomycota</taxon>
        <taxon>Agaricomycotina</taxon>
        <taxon>Agaricomycetes</taxon>
        <taxon>Agaricomycetidae</taxon>
        <taxon>Boletales</taxon>
        <taxon>Sclerodermatineae</taxon>
        <taxon>Pisolithaceae</taxon>
        <taxon>Pisolithus</taxon>
    </lineage>
</organism>
<dbReference type="Proteomes" id="UP000054217">
    <property type="component" value="Unassembled WGS sequence"/>
</dbReference>
<comment type="similarity">
    <text evidence="2">Belongs to the MAK10 family.</text>
</comment>
<evidence type="ECO:0000313" key="6">
    <source>
        <dbReference type="EMBL" id="KIO11425.1"/>
    </source>
</evidence>
<dbReference type="InParanoid" id="A0A0C3PCD2"/>
<evidence type="ECO:0000256" key="2">
    <source>
        <dbReference type="ARBA" id="ARBA00006289"/>
    </source>
</evidence>
<dbReference type="Pfam" id="PF25789">
    <property type="entry name" value="TPR_NAA35"/>
    <property type="match status" value="1"/>
</dbReference>
<proteinExistence type="inferred from homology"/>
<keyword evidence="7" id="KW-1185">Reference proteome</keyword>
<dbReference type="AlphaFoldDB" id="A0A0C3PCD2"/>
<reference evidence="6 7" key="1">
    <citation type="submission" date="2014-04" db="EMBL/GenBank/DDBJ databases">
        <authorList>
            <consortium name="DOE Joint Genome Institute"/>
            <person name="Kuo A."/>
            <person name="Kohler A."/>
            <person name="Costa M.D."/>
            <person name="Nagy L.G."/>
            <person name="Floudas D."/>
            <person name="Copeland A."/>
            <person name="Barry K.W."/>
            <person name="Cichocki N."/>
            <person name="Veneault-Fourrey C."/>
            <person name="LaButti K."/>
            <person name="Lindquist E.A."/>
            <person name="Lipzen A."/>
            <person name="Lundell T."/>
            <person name="Morin E."/>
            <person name="Murat C."/>
            <person name="Sun H."/>
            <person name="Tunlid A."/>
            <person name="Henrissat B."/>
            <person name="Grigoriev I.V."/>
            <person name="Hibbett D.S."/>
            <person name="Martin F."/>
            <person name="Nordberg H.P."/>
            <person name="Cantor M.N."/>
            <person name="Hua S.X."/>
        </authorList>
    </citation>
    <scope>NUCLEOTIDE SEQUENCE [LARGE SCALE GENOMIC DNA]</scope>
    <source>
        <strain evidence="6 7">Marx 270</strain>
    </source>
</reference>
<gene>
    <name evidence="6" type="ORF">M404DRAFT_995073</name>
</gene>
<reference evidence="7" key="2">
    <citation type="submission" date="2015-01" db="EMBL/GenBank/DDBJ databases">
        <title>Evolutionary Origins and Diversification of the Mycorrhizal Mutualists.</title>
        <authorList>
            <consortium name="DOE Joint Genome Institute"/>
            <consortium name="Mycorrhizal Genomics Consortium"/>
            <person name="Kohler A."/>
            <person name="Kuo A."/>
            <person name="Nagy L.G."/>
            <person name="Floudas D."/>
            <person name="Copeland A."/>
            <person name="Barry K.W."/>
            <person name="Cichocki N."/>
            <person name="Veneault-Fourrey C."/>
            <person name="LaButti K."/>
            <person name="Lindquist E.A."/>
            <person name="Lipzen A."/>
            <person name="Lundell T."/>
            <person name="Morin E."/>
            <person name="Murat C."/>
            <person name="Riley R."/>
            <person name="Ohm R."/>
            <person name="Sun H."/>
            <person name="Tunlid A."/>
            <person name="Henrissat B."/>
            <person name="Grigoriev I.V."/>
            <person name="Hibbett D.S."/>
            <person name="Martin F."/>
        </authorList>
    </citation>
    <scope>NUCLEOTIDE SEQUENCE [LARGE SCALE GENOMIC DNA]</scope>
    <source>
        <strain evidence="7">Marx 270</strain>
    </source>
</reference>
<dbReference type="PANTHER" id="PTHR21373">
    <property type="entry name" value="GLUCOSE REPRESSIBLE PROTEIN MAK10"/>
    <property type="match status" value="1"/>
</dbReference>
<evidence type="ECO:0000313" key="7">
    <source>
        <dbReference type="Proteomes" id="UP000054217"/>
    </source>
</evidence>
<dbReference type="Pfam" id="PF04112">
    <property type="entry name" value="Mak10"/>
    <property type="match status" value="1"/>
</dbReference>
<feature type="domain" description="NAA35-like TPR repeats" evidence="5">
    <location>
        <begin position="399"/>
        <end position="506"/>
    </location>
</feature>
<evidence type="ECO:0000259" key="5">
    <source>
        <dbReference type="Pfam" id="PF25789"/>
    </source>
</evidence>
<sequence>MDDGYQMLDNDNYEDVTALFEQASQDMQPGTLLFDKDFSLHDSMAAFEIGEPRFDSGLSLLDDSQPPFDSLTPLLPEEVCWMIDRAFSCEMAWHAGCTLSQTVFSFLYVHALPNMDPDTIAQSHHRESDRARPIELVSVVLRASVLGLLKCCDLAWRELIKGNVYDSEDWQSEKCDVPMSETYPVSRILGILDEACIWVRNSSRVRSTWRTALFHRLVLRKTLVEILSALLSKDYFRFQPLVETARTMLQHVRASPPPPPRPSSPALRAFDPQFPRVLVSAIPLHPIQLPDQSSVWDTLTGLLDSVEQLAILTEIPDLSTWDVVGTLRIWQPKPNQSLAYIRSAFQSAIYENGIILNKFLQKHAVDCFFMEALQISYDSFISSFQTRWVGPDSLPLGHIERTITQLVVGRIKSHWYNPSRRRRYCMKSLFDWHELYALLTDVQKHLAPVQSGIDVVGRLRPVVLMYRFETIREVILSGFQLALYSANERPFAYWYLAQVLEQHLACFDEIIEVLPSKFCSTFRVPVPCKVFDSFTSAFIHPIRCDRQDDGLFVGTAEAQLSTSLQMGVRARIRGY</sequence>
<keyword evidence="3" id="KW-0963">Cytoplasm</keyword>
<name>A0A0C3PCD2_PISTI</name>
<comment type="subcellular location">
    <subcellularLocation>
        <location evidence="1">Cytoplasm</location>
    </subcellularLocation>
</comment>
<dbReference type="STRING" id="870435.A0A0C3PCD2"/>
<dbReference type="InterPro" id="IPR007244">
    <property type="entry name" value="Naa35_N"/>
</dbReference>